<dbReference type="OrthoDB" id="6500128at2759"/>
<dbReference type="Gene3D" id="3.40.50.300">
    <property type="entry name" value="P-loop containing nucleotide triphosphate hydrolases"/>
    <property type="match status" value="2"/>
</dbReference>
<evidence type="ECO:0000256" key="7">
    <source>
        <dbReference type="SAM" id="MobiDB-lite"/>
    </source>
</evidence>
<dbReference type="InterPro" id="IPR003593">
    <property type="entry name" value="AAA+_ATPase"/>
</dbReference>
<dbReference type="InterPro" id="IPR039421">
    <property type="entry name" value="Type_1_exporter"/>
</dbReference>
<feature type="region of interest" description="Disordered" evidence="7">
    <location>
        <begin position="730"/>
        <end position="758"/>
    </location>
</feature>
<comment type="subcellular location">
    <subcellularLocation>
        <location evidence="1">Membrane</location>
        <topology evidence="1">Multi-pass membrane protein</topology>
    </subcellularLocation>
</comment>
<accession>A0A427XJY1</accession>
<dbReference type="AlphaFoldDB" id="A0A427XJY1"/>
<dbReference type="PANTHER" id="PTHR43394:SF1">
    <property type="entry name" value="ATP-BINDING CASSETTE SUB-FAMILY B MEMBER 10, MITOCHONDRIAL"/>
    <property type="match status" value="1"/>
</dbReference>
<keyword evidence="2 8" id="KW-0812">Transmembrane</keyword>
<keyword evidence="11" id="KW-1185">Reference proteome</keyword>
<feature type="compositionally biased region" description="Basic and acidic residues" evidence="7">
    <location>
        <begin position="532"/>
        <end position="541"/>
    </location>
</feature>
<dbReference type="PROSITE" id="PS50893">
    <property type="entry name" value="ABC_TRANSPORTER_2"/>
    <property type="match status" value="1"/>
</dbReference>
<dbReference type="InterPro" id="IPR027417">
    <property type="entry name" value="P-loop_NTPase"/>
</dbReference>
<feature type="domain" description="ABC transporter" evidence="9">
    <location>
        <begin position="393"/>
        <end position="723"/>
    </location>
</feature>
<gene>
    <name evidence="10" type="ORF">EHS24_001238</name>
</gene>
<dbReference type="GO" id="GO:0015421">
    <property type="term" value="F:ABC-type oligopeptide transporter activity"/>
    <property type="evidence" value="ECO:0007669"/>
    <property type="project" value="TreeGrafter"/>
</dbReference>
<dbReference type="InterPro" id="IPR017871">
    <property type="entry name" value="ABC_transporter-like_CS"/>
</dbReference>
<dbReference type="EMBL" id="RSCE01000010">
    <property type="protein sequence ID" value="RSH79199.1"/>
    <property type="molecule type" value="Genomic_DNA"/>
</dbReference>
<keyword evidence="6 8" id="KW-0472">Membrane</keyword>
<evidence type="ECO:0000256" key="1">
    <source>
        <dbReference type="ARBA" id="ARBA00004141"/>
    </source>
</evidence>
<dbReference type="GO" id="GO:0016020">
    <property type="term" value="C:membrane"/>
    <property type="evidence" value="ECO:0007669"/>
    <property type="project" value="UniProtKB-SubCell"/>
</dbReference>
<protein>
    <recommendedName>
        <fullName evidence="9">ABC transporter domain-containing protein</fullName>
    </recommendedName>
</protein>
<feature type="transmembrane region" description="Helical" evidence="8">
    <location>
        <begin position="184"/>
        <end position="202"/>
    </location>
</feature>
<dbReference type="PROSITE" id="PS00211">
    <property type="entry name" value="ABC_TRANSPORTER_1"/>
    <property type="match status" value="1"/>
</dbReference>
<feature type="transmembrane region" description="Helical" evidence="8">
    <location>
        <begin position="302"/>
        <end position="322"/>
    </location>
</feature>
<proteinExistence type="predicted"/>
<reference evidence="10 11" key="1">
    <citation type="submission" date="2018-11" db="EMBL/GenBank/DDBJ databases">
        <title>Genome sequence of Apiotrichum porosum DSM 27194.</title>
        <authorList>
            <person name="Aliyu H."/>
            <person name="Gorte O."/>
            <person name="Ochsenreither K."/>
        </authorList>
    </citation>
    <scope>NUCLEOTIDE SEQUENCE [LARGE SCALE GENOMIC DNA]</scope>
    <source>
        <strain evidence="10 11">DSM 27194</strain>
    </source>
</reference>
<keyword evidence="5 8" id="KW-1133">Transmembrane helix</keyword>
<dbReference type="PANTHER" id="PTHR43394">
    <property type="entry name" value="ATP-DEPENDENT PERMEASE MDL1, MITOCHONDRIAL"/>
    <property type="match status" value="1"/>
</dbReference>
<dbReference type="SUPFAM" id="SSF52540">
    <property type="entry name" value="P-loop containing nucleoside triphosphate hydrolases"/>
    <property type="match status" value="1"/>
</dbReference>
<evidence type="ECO:0000313" key="11">
    <source>
        <dbReference type="Proteomes" id="UP000279236"/>
    </source>
</evidence>
<feature type="transmembrane region" description="Helical" evidence="8">
    <location>
        <begin position="44"/>
        <end position="65"/>
    </location>
</feature>
<dbReference type="InterPro" id="IPR036640">
    <property type="entry name" value="ABC1_TM_sf"/>
</dbReference>
<feature type="compositionally biased region" description="Acidic residues" evidence="7">
    <location>
        <begin position="543"/>
        <end position="557"/>
    </location>
</feature>
<keyword evidence="3" id="KW-0547">Nucleotide-binding</keyword>
<evidence type="ECO:0000256" key="3">
    <source>
        <dbReference type="ARBA" id="ARBA00022741"/>
    </source>
</evidence>
<evidence type="ECO:0000259" key="9">
    <source>
        <dbReference type="PROSITE" id="PS50893"/>
    </source>
</evidence>
<dbReference type="RefSeq" id="XP_028474346.1">
    <property type="nucleotide sequence ID" value="XM_028617039.1"/>
</dbReference>
<organism evidence="10 11">
    <name type="scientific">Apiotrichum porosum</name>
    <dbReference type="NCBI Taxonomy" id="105984"/>
    <lineage>
        <taxon>Eukaryota</taxon>
        <taxon>Fungi</taxon>
        <taxon>Dikarya</taxon>
        <taxon>Basidiomycota</taxon>
        <taxon>Agaricomycotina</taxon>
        <taxon>Tremellomycetes</taxon>
        <taxon>Trichosporonales</taxon>
        <taxon>Trichosporonaceae</taxon>
        <taxon>Apiotrichum</taxon>
    </lineage>
</organism>
<keyword evidence="4" id="KW-0067">ATP-binding</keyword>
<sequence>MIAAGQTRPVTVATVRIALDLAWLMAPRCWQAIMNPDCKEIRRWVAAHVASLVVEAVVPAAQLWATSRLLDLAERSLSTGEPAEWGPALYAGALVMFFKVFTQYMTPYFSMAETMVIDEAKIKVEKSFFRLQLRTTMEQSADPVHSGLMTEASVHAGLGYMATGRTLNHNLTHMSNKIQAVGQLFSFFISLGTQLFVVIHILQTNGSAMVNTVFIVLFTLPVVVKLWTIQSDHMVHRGWNPNNSTYMGSALRDVISGPSRRDEVALFGLDKWLLGIWEQAQKDNNRDRWEANDARLRHGAGLMVLTSALQNGVLILLATRVLGTNSSLASLTLLQTAIMTFSRDIERAFRHARRVMDIVIILAAYFGAIDNEKAAPDGTVDYEKRRTAGGMSIEVRDLSVTYPKSDKAAVHGINLKIDAGETLAIVGFNGGGKTTLVKAIMGLVPFSGEVLVNDMSTAQYRRATLYQRITGIFQNFSKYPLTLRDNIGAGNVDALRRGDDEVLQQAVERGGAQHVVERTSLDSLLSYTEAGSESHFRRAMQDQEGDSESESEDDDAENAGPNGKDTKKTNGTATVDDKKELDGNRNGNGNDNDKAAPKNGNGKTGRKPKRTKTGRMPFWMLLKYLSGGEWQRIALARAFMRTDPDLVVFDEPTSALDPRAEAELFDRLHSLGTTCTTIFISHGFGNVRRADKIAFMDDGTIKEYGTHDELMALGGKYAELFALQRDRFGFDGDKTSSSGRQSPKSEVDKDENVSVVSP</sequence>
<comment type="caution">
    <text evidence="10">The sequence shown here is derived from an EMBL/GenBank/DDBJ whole genome shotgun (WGS) entry which is preliminary data.</text>
</comment>
<evidence type="ECO:0000256" key="6">
    <source>
        <dbReference type="ARBA" id="ARBA00023136"/>
    </source>
</evidence>
<evidence type="ECO:0000313" key="10">
    <source>
        <dbReference type="EMBL" id="RSH79199.1"/>
    </source>
</evidence>
<feature type="region of interest" description="Disordered" evidence="7">
    <location>
        <begin position="532"/>
        <end position="612"/>
    </location>
</feature>
<evidence type="ECO:0000256" key="4">
    <source>
        <dbReference type="ARBA" id="ARBA00022840"/>
    </source>
</evidence>
<dbReference type="InterPro" id="IPR003439">
    <property type="entry name" value="ABC_transporter-like_ATP-bd"/>
</dbReference>
<dbReference type="GO" id="GO:0005524">
    <property type="term" value="F:ATP binding"/>
    <property type="evidence" value="ECO:0007669"/>
    <property type="project" value="UniProtKB-KW"/>
</dbReference>
<dbReference type="CDD" id="cd03228">
    <property type="entry name" value="ABCC_MRP_Like"/>
    <property type="match status" value="1"/>
</dbReference>
<dbReference type="GeneID" id="39585781"/>
<feature type="compositionally biased region" description="Basic and acidic residues" evidence="7">
    <location>
        <begin position="743"/>
        <end position="752"/>
    </location>
</feature>
<dbReference type="SMART" id="SM00382">
    <property type="entry name" value="AAA"/>
    <property type="match status" value="1"/>
</dbReference>
<evidence type="ECO:0000256" key="2">
    <source>
        <dbReference type="ARBA" id="ARBA00022692"/>
    </source>
</evidence>
<dbReference type="Gene3D" id="1.20.1560.10">
    <property type="entry name" value="ABC transporter type 1, transmembrane domain"/>
    <property type="match status" value="1"/>
</dbReference>
<dbReference type="STRING" id="105984.A0A427XJY1"/>
<evidence type="ECO:0000256" key="5">
    <source>
        <dbReference type="ARBA" id="ARBA00022989"/>
    </source>
</evidence>
<name>A0A427XJY1_9TREE</name>
<dbReference type="SUPFAM" id="SSF90123">
    <property type="entry name" value="ABC transporter transmembrane region"/>
    <property type="match status" value="1"/>
</dbReference>
<dbReference type="Pfam" id="PF00005">
    <property type="entry name" value="ABC_tran"/>
    <property type="match status" value="1"/>
</dbReference>
<dbReference type="GO" id="GO:0016887">
    <property type="term" value="F:ATP hydrolysis activity"/>
    <property type="evidence" value="ECO:0007669"/>
    <property type="project" value="InterPro"/>
</dbReference>
<feature type="transmembrane region" description="Helical" evidence="8">
    <location>
        <begin position="85"/>
        <end position="102"/>
    </location>
</feature>
<dbReference type="Proteomes" id="UP000279236">
    <property type="component" value="Unassembled WGS sequence"/>
</dbReference>
<feature type="transmembrane region" description="Helical" evidence="8">
    <location>
        <begin position="208"/>
        <end position="227"/>
    </location>
</feature>
<evidence type="ECO:0000256" key="8">
    <source>
        <dbReference type="SAM" id="Phobius"/>
    </source>
</evidence>